<dbReference type="RefSeq" id="WP_235843379.1">
    <property type="nucleotide sequence ID" value="NZ_BHYL01000092.1"/>
</dbReference>
<evidence type="ECO:0000313" key="1">
    <source>
        <dbReference type="EMBL" id="GCD19718.1"/>
    </source>
</evidence>
<organism evidence="1 2">
    <name type="scientific">Cellulomonas algicola</name>
    <dbReference type="NCBI Taxonomy" id="2071633"/>
    <lineage>
        <taxon>Bacteria</taxon>
        <taxon>Bacillati</taxon>
        <taxon>Actinomycetota</taxon>
        <taxon>Actinomycetes</taxon>
        <taxon>Micrococcales</taxon>
        <taxon>Cellulomonadaceae</taxon>
        <taxon>Cellulomonas</taxon>
    </lineage>
</organism>
<evidence type="ECO:0000313" key="2">
    <source>
        <dbReference type="Proteomes" id="UP000288246"/>
    </source>
</evidence>
<dbReference type="EMBL" id="BHYL01000092">
    <property type="protein sequence ID" value="GCD19718.1"/>
    <property type="molecule type" value="Genomic_DNA"/>
</dbReference>
<dbReference type="InterPro" id="IPR029058">
    <property type="entry name" value="AB_hydrolase_fold"/>
</dbReference>
<dbReference type="Proteomes" id="UP000288246">
    <property type="component" value="Unassembled WGS sequence"/>
</dbReference>
<name>A0A401UYG0_9CELL</name>
<gene>
    <name evidence="1" type="ORF">CTKZ_12800</name>
</gene>
<dbReference type="Gene3D" id="3.40.50.1820">
    <property type="entry name" value="alpha/beta hydrolase"/>
    <property type="match status" value="1"/>
</dbReference>
<accession>A0A401UYG0</accession>
<dbReference type="AlphaFoldDB" id="A0A401UYG0"/>
<keyword evidence="2" id="KW-1185">Reference proteome</keyword>
<evidence type="ECO:0008006" key="3">
    <source>
        <dbReference type="Google" id="ProtNLM"/>
    </source>
</evidence>
<dbReference type="SUPFAM" id="SSF53474">
    <property type="entry name" value="alpha/beta-Hydrolases"/>
    <property type="match status" value="1"/>
</dbReference>
<protein>
    <recommendedName>
        <fullName evidence="3">Alpha/beta hydrolase</fullName>
    </recommendedName>
</protein>
<reference evidence="1 2" key="1">
    <citation type="submission" date="2018-11" db="EMBL/GenBank/DDBJ databases">
        <title>Draft genome sequence of Cellulomonas takizawaensis strain TKZ-21.</title>
        <authorList>
            <person name="Yamamura H."/>
            <person name="Hayashi T."/>
            <person name="Hamada M."/>
            <person name="Serisawa Y."/>
            <person name="Matsuyama K."/>
            <person name="Nakagawa Y."/>
            <person name="Otoguro M."/>
            <person name="Yanagida F."/>
            <person name="Hayakawa M."/>
        </authorList>
    </citation>
    <scope>NUCLEOTIDE SEQUENCE [LARGE SCALE GENOMIC DNA]</scope>
    <source>
        <strain evidence="1 2">TKZ-21</strain>
    </source>
</reference>
<proteinExistence type="predicted"/>
<sequence>MTTSPPPPDRPGSDALGRALPGDVVRRTWWRVADYAYAGWYQVLGVLHPGEPDRYLQPDRPTTPEVVLVPGVMEPWPFLQPLAHRLFQAGHPVHVVPGLGYHVQDLAEAARVVAELILDRDLRDVVVVAHSKGGLVGKRLLSEPAVADRVCGVVAVATPFAGSRLARLLPLRSLRIFRPDHPDIVGLARVVDVDERIVSVFSRWDPHVPEGSMLAGAQNVELRTPGHFRVLADPDLPDVVLDAVRRLAR</sequence>
<comment type="caution">
    <text evidence="1">The sequence shown here is derived from an EMBL/GenBank/DDBJ whole genome shotgun (WGS) entry which is preliminary data.</text>
</comment>